<dbReference type="EMBL" id="VJMH01000024">
    <property type="protein sequence ID" value="KAF0720209.1"/>
    <property type="molecule type" value="Genomic_DNA"/>
</dbReference>
<keyword evidence="10" id="KW-1185">Reference proteome</keyword>
<dbReference type="OrthoDB" id="10264738at2759"/>
<feature type="domain" description="PPM-type phosphatase" evidence="7">
    <location>
        <begin position="97"/>
        <end position="379"/>
    </location>
</feature>
<dbReference type="GO" id="GO:0046872">
    <property type="term" value="F:metal ion binding"/>
    <property type="evidence" value="ECO:0007669"/>
    <property type="project" value="UniProtKB-KW"/>
</dbReference>
<accession>A0A485K7Q5</accession>
<evidence type="ECO:0000256" key="5">
    <source>
        <dbReference type="RuleBase" id="RU003465"/>
    </source>
</evidence>
<dbReference type="InterPro" id="IPR001932">
    <property type="entry name" value="PPM-type_phosphatase-like_dom"/>
</dbReference>
<keyword evidence="4 5" id="KW-0904">Protein phosphatase</keyword>
<evidence type="ECO:0000313" key="9">
    <source>
        <dbReference type="EMBL" id="VFT77703.1"/>
    </source>
</evidence>
<dbReference type="Pfam" id="PF00481">
    <property type="entry name" value="PP2C"/>
    <property type="match status" value="1"/>
</dbReference>
<evidence type="ECO:0000256" key="1">
    <source>
        <dbReference type="ARBA" id="ARBA00004170"/>
    </source>
</evidence>
<organism evidence="9 10">
    <name type="scientific">Aphanomyces stellatus</name>
    <dbReference type="NCBI Taxonomy" id="120398"/>
    <lineage>
        <taxon>Eukaryota</taxon>
        <taxon>Sar</taxon>
        <taxon>Stramenopiles</taxon>
        <taxon>Oomycota</taxon>
        <taxon>Saprolegniomycetes</taxon>
        <taxon>Saprolegniales</taxon>
        <taxon>Verrucalvaceae</taxon>
        <taxon>Aphanomyces</taxon>
    </lineage>
</organism>
<dbReference type="InterPro" id="IPR000222">
    <property type="entry name" value="PP2C_BS"/>
</dbReference>
<dbReference type="SUPFAM" id="SSF81606">
    <property type="entry name" value="PP2C-like"/>
    <property type="match status" value="1"/>
</dbReference>
<dbReference type="PROSITE" id="PS01032">
    <property type="entry name" value="PPM_1"/>
    <property type="match status" value="1"/>
</dbReference>
<dbReference type="EMBL" id="CAADRA010000024">
    <property type="protein sequence ID" value="VFT77703.1"/>
    <property type="molecule type" value="Genomic_DNA"/>
</dbReference>
<keyword evidence="2" id="KW-0479">Metal-binding</keyword>
<reference evidence="8" key="2">
    <citation type="submission" date="2019-06" db="EMBL/GenBank/DDBJ databases">
        <title>Genomics analysis of Aphanomyces spp. identifies a new class of oomycete effector associated with host adaptation.</title>
        <authorList>
            <person name="Gaulin E."/>
        </authorList>
    </citation>
    <scope>NUCLEOTIDE SEQUENCE</scope>
    <source>
        <strain evidence="8">CBS 578.67</strain>
    </source>
</reference>
<dbReference type="SMART" id="SM00332">
    <property type="entry name" value="PP2Cc"/>
    <property type="match status" value="1"/>
</dbReference>
<dbReference type="Gene3D" id="3.60.40.10">
    <property type="entry name" value="PPM-type phosphatase domain"/>
    <property type="match status" value="1"/>
</dbReference>
<dbReference type="PROSITE" id="PS51746">
    <property type="entry name" value="PPM_2"/>
    <property type="match status" value="1"/>
</dbReference>
<comment type="subcellular location">
    <subcellularLocation>
        <location evidence="1">Membrane</location>
        <topology evidence="1">Peripheral membrane protein</topology>
    </subcellularLocation>
</comment>
<dbReference type="InterPro" id="IPR036457">
    <property type="entry name" value="PPM-type-like_dom_sf"/>
</dbReference>
<keyword evidence="3 5" id="KW-0378">Hydrolase</keyword>
<feature type="compositionally biased region" description="Polar residues" evidence="6">
    <location>
        <begin position="1"/>
        <end position="15"/>
    </location>
</feature>
<feature type="region of interest" description="Disordered" evidence="6">
    <location>
        <begin position="1"/>
        <end position="26"/>
    </location>
</feature>
<proteinExistence type="inferred from homology"/>
<protein>
    <submittedName>
        <fullName evidence="9">Aste57867_478 protein</fullName>
    </submittedName>
</protein>
<dbReference type="PANTHER" id="PTHR47992">
    <property type="entry name" value="PROTEIN PHOSPHATASE"/>
    <property type="match status" value="1"/>
</dbReference>
<evidence type="ECO:0000256" key="4">
    <source>
        <dbReference type="ARBA" id="ARBA00022912"/>
    </source>
</evidence>
<dbReference type="AlphaFoldDB" id="A0A485K7Q5"/>
<dbReference type="InterPro" id="IPR015655">
    <property type="entry name" value="PP2C"/>
</dbReference>
<comment type="similarity">
    <text evidence="5">Belongs to the PP2C family.</text>
</comment>
<reference evidence="9 10" key="1">
    <citation type="submission" date="2019-03" db="EMBL/GenBank/DDBJ databases">
        <authorList>
            <person name="Gaulin E."/>
            <person name="Dumas B."/>
        </authorList>
    </citation>
    <scope>NUCLEOTIDE SEQUENCE [LARGE SCALE GENOMIC DNA]</scope>
    <source>
        <strain evidence="9">CBS 568.67</strain>
    </source>
</reference>
<evidence type="ECO:0000313" key="8">
    <source>
        <dbReference type="EMBL" id="KAF0720209.1"/>
    </source>
</evidence>
<evidence type="ECO:0000256" key="6">
    <source>
        <dbReference type="SAM" id="MobiDB-lite"/>
    </source>
</evidence>
<dbReference type="GO" id="GO:0016020">
    <property type="term" value="C:membrane"/>
    <property type="evidence" value="ECO:0007669"/>
    <property type="project" value="UniProtKB-SubCell"/>
</dbReference>
<gene>
    <name evidence="9" type="primary">Aste57867_478</name>
    <name evidence="8" type="ORF">As57867_000477</name>
    <name evidence="9" type="ORF">ASTE57867_478</name>
</gene>
<dbReference type="CDD" id="cd00143">
    <property type="entry name" value="PP2Cc"/>
    <property type="match status" value="1"/>
</dbReference>
<dbReference type="Proteomes" id="UP000332933">
    <property type="component" value="Unassembled WGS sequence"/>
</dbReference>
<evidence type="ECO:0000256" key="2">
    <source>
        <dbReference type="ARBA" id="ARBA00022723"/>
    </source>
</evidence>
<evidence type="ECO:0000256" key="3">
    <source>
        <dbReference type="ARBA" id="ARBA00022801"/>
    </source>
</evidence>
<name>A0A485K7Q5_9STRA</name>
<sequence length="382" mass="40691">MSARTASMKKTNTGLANGAQERAAPPGVARVKDAAASAANVASPKGISQKKANDGEIQMARRRLSVVSDNKLVEGLAAVTTGDAEGVQDGTSTIGCYAGVSKKGYAPYNPRKKNQDSMVMQFHAASKSLLLGVFDGHGEAGDGVSQYFRAHFPTELFNHAQFAPTGDVAKDTAGIQAAVSFALNAVEKRVIRDASIDTEFSGSTGVVVVIRDRLLIVGNVGDSRITRGFMQSGVLTALCLSKDHKPDVPAEKARILAAGGRVFAVEYDDGIDGPPRVWLGHMDVPGLAMSRSLGDAVAHTAGVSSEPEFFVHTLDPNDRCLVIATDGLWEFMSDDEVIKMIAPHTDPKQAVDVLILEANRRWMKEEQVIDDTTVIVAFVDIK</sequence>
<dbReference type="GO" id="GO:0004722">
    <property type="term" value="F:protein serine/threonine phosphatase activity"/>
    <property type="evidence" value="ECO:0007669"/>
    <property type="project" value="InterPro"/>
</dbReference>
<evidence type="ECO:0000259" key="7">
    <source>
        <dbReference type="PROSITE" id="PS51746"/>
    </source>
</evidence>
<evidence type="ECO:0000313" key="10">
    <source>
        <dbReference type="Proteomes" id="UP000332933"/>
    </source>
</evidence>